<dbReference type="GO" id="GO:0006511">
    <property type="term" value="P:ubiquitin-dependent protein catabolic process"/>
    <property type="evidence" value="ECO:0007669"/>
    <property type="project" value="TreeGrafter"/>
</dbReference>
<dbReference type="SUPFAM" id="SSF57903">
    <property type="entry name" value="FYVE/PHD zinc finger"/>
    <property type="match status" value="1"/>
</dbReference>
<dbReference type="InterPro" id="IPR011011">
    <property type="entry name" value="Znf_FYVE_PHD"/>
</dbReference>
<dbReference type="SMART" id="SM00184">
    <property type="entry name" value="RING"/>
    <property type="match status" value="1"/>
</dbReference>
<dbReference type="PROSITE" id="PS50178">
    <property type="entry name" value="ZF_FYVE"/>
    <property type="match status" value="1"/>
</dbReference>
<dbReference type="OMA" id="HTRCIDP"/>
<dbReference type="GeneID" id="19952011"/>
<proteinExistence type="predicted"/>
<evidence type="ECO:0008006" key="9">
    <source>
        <dbReference type="Google" id="ProtNLM"/>
    </source>
</evidence>
<reference evidence="7 8" key="1">
    <citation type="submission" date="2012-04" db="EMBL/GenBank/DDBJ databases">
        <title>The Genome Sequence of Saprolegnia declina VS20.</title>
        <authorList>
            <consortium name="The Broad Institute Genome Sequencing Platform"/>
            <person name="Russ C."/>
            <person name="Nusbaum C."/>
            <person name="Tyler B."/>
            <person name="van West P."/>
            <person name="Dieguez-Uribeondo J."/>
            <person name="de Bruijn I."/>
            <person name="Tripathy S."/>
            <person name="Jiang R."/>
            <person name="Young S.K."/>
            <person name="Zeng Q."/>
            <person name="Gargeya S."/>
            <person name="Fitzgerald M."/>
            <person name="Haas B."/>
            <person name="Abouelleil A."/>
            <person name="Alvarado L."/>
            <person name="Arachchi H.M."/>
            <person name="Berlin A."/>
            <person name="Chapman S.B."/>
            <person name="Goldberg J."/>
            <person name="Griggs A."/>
            <person name="Gujja S."/>
            <person name="Hansen M."/>
            <person name="Howarth C."/>
            <person name="Imamovic A."/>
            <person name="Larimer J."/>
            <person name="McCowen C."/>
            <person name="Montmayeur A."/>
            <person name="Murphy C."/>
            <person name="Neiman D."/>
            <person name="Pearson M."/>
            <person name="Priest M."/>
            <person name="Roberts A."/>
            <person name="Saif S."/>
            <person name="Shea T."/>
            <person name="Sisk P."/>
            <person name="Sykes S."/>
            <person name="Wortman J."/>
            <person name="Nusbaum C."/>
            <person name="Birren B."/>
        </authorList>
    </citation>
    <scope>NUCLEOTIDE SEQUENCE [LARGE SCALE GENOMIC DNA]</scope>
    <source>
        <strain evidence="7 8">VS20</strain>
    </source>
</reference>
<dbReference type="Pfam" id="PF13639">
    <property type="entry name" value="zf-RING_2"/>
    <property type="match status" value="1"/>
</dbReference>
<dbReference type="eggNOG" id="KOG0800">
    <property type="taxonomic scope" value="Eukaryota"/>
</dbReference>
<evidence type="ECO:0000256" key="4">
    <source>
        <dbReference type="PROSITE-ProRule" id="PRU00175"/>
    </source>
</evidence>
<feature type="domain" description="RING-type" evidence="5">
    <location>
        <begin position="112"/>
        <end position="154"/>
    </location>
</feature>
<dbReference type="STRING" id="1156394.T0PZU4"/>
<dbReference type="InterPro" id="IPR017455">
    <property type="entry name" value="Znf_FYVE-rel"/>
</dbReference>
<dbReference type="AlphaFoldDB" id="T0PZU4"/>
<gene>
    <name evidence="7" type="ORF">SDRG_11284</name>
</gene>
<accession>T0PZU4</accession>
<sequence>MMDEVGLTTVRAACPRTQWVPDDARPSCVGCDKTFYLLRRRHHCRVCGDIVCGRCRRTVYLLNTTTNVGHACPGCASAPETERMTRSMERPPATNTVGSTTWGDLQAAATECAICIEPYRDARELVAQLPCEHVFHTRCIDPWLAGHDACPLCRQHVSLRLEVMRQYLSF</sequence>
<organism evidence="7 8">
    <name type="scientific">Saprolegnia diclina (strain VS20)</name>
    <dbReference type="NCBI Taxonomy" id="1156394"/>
    <lineage>
        <taxon>Eukaryota</taxon>
        <taxon>Sar</taxon>
        <taxon>Stramenopiles</taxon>
        <taxon>Oomycota</taxon>
        <taxon>Saprolegniomycetes</taxon>
        <taxon>Saprolegniales</taxon>
        <taxon>Saprolegniaceae</taxon>
        <taxon>Saprolegnia</taxon>
    </lineage>
</organism>
<dbReference type="InParanoid" id="T0PZU4"/>
<dbReference type="EMBL" id="JH767171">
    <property type="protein sequence ID" value="EQC31099.1"/>
    <property type="molecule type" value="Genomic_DNA"/>
</dbReference>
<keyword evidence="2 4" id="KW-0863">Zinc-finger</keyword>
<dbReference type="GO" id="GO:0061630">
    <property type="term" value="F:ubiquitin protein ligase activity"/>
    <property type="evidence" value="ECO:0007669"/>
    <property type="project" value="TreeGrafter"/>
</dbReference>
<dbReference type="Gene3D" id="3.30.40.10">
    <property type="entry name" value="Zinc/RING finger domain, C3HC4 (zinc finger)"/>
    <property type="match status" value="2"/>
</dbReference>
<dbReference type="Proteomes" id="UP000030762">
    <property type="component" value="Unassembled WGS sequence"/>
</dbReference>
<dbReference type="GO" id="GO:0005634">
    <property type="term" value="C:nucleus"/>
    <property type="evidence" value="ECO:0007669"/>
    <property type="project" value="TreeGrafter"/>
</dbReference>
<dbReference type="eggNOG" id="KOG1841">
    <property type="taxonomic scope" value="Eukaryota"/>
</dbReference>
<dbReference type="InterPro" id="IPR001841">
    <property type="entry name" value="Znf_RING"/>
</dbReference>
<evidence type="ECO:0000259" key="6">
    <source>
        <dbReference type="PROSITE" id="PS50178"/>
    </source>
</evidence>
<evidence type="ECO:0000313" key="7">
    <source>
        <dbReference type="EMBL" id="EQC31099.1"/>
    </source>
</evidence>
<dbReference type="OrthoDB" id="79519at2759"/>
<evidence type="ECO:0000259" key="5">
    <source>
        <dbReference type="PROSITE" id="PS50089"/>
    </source>
</evidence>
<evidence type="ECO:0000256" key="1">
    <source>
        <dbReference type="ARBA" id="ARBA00022723"/>
    </source>
</evidence>
<dbReference type="PROSITE" id="PS50089">
    <property type="entry name" value="ZF_RING_2"/>
    <property type="match status" value="1"/>
</dbReference>
<dbReference type="InterPro" id="IPR013083">
    <property type="entry name" value="Znf_RING/FYVE/PHD"/>
</dbReference>
<keyword evidence="1" id="KW-0479">Metal-binding</keyword>
<dbReference type="Pfam" id="PF01363">
    <property type="entry name" value="FYVE"/>
    <property type="match status" value="1"/>
</dbReference>
<dbReference type="GO" id="GO:0008270">
    <property type="term" value="F:zinc ion binding"/>
    <property type="evidence" value="ECO:0007669"/>
    <property type="project" value="UniProtKB-KW"/>
</dbReference>
<dbReference type="InterPro" id="IPR051834">
    <property type="entry name" value="RING_finger_E3_ligase"/>
</dbReference>
<evidence type="ECO:0000256" key="2">
    <source>
        <dbReference type="ARBA" id="ARBA00022771"/>
    </source>
</evidence>
<dbReference type="InterPro" id="IPR000306">
    <property type="entry name" value="Znf_FYVE"/>
</dbReference>
<dbReference type="VEuPathDB" id="FungiDB:SDRG_11284"/>
<dbReference type="SUPFAM" id="SSF57850">
    <property type="entry name" value="RING/U-box"/>
    <property type="match status" value="1"/>
</dbReference>
<evidence type="ECO:0000256" key="3">
    <source>
        <dbReference type="ARBA" id="ARBA00022833"/>
    </source>
</evidence>
<dbReference type="PANTHER" id="PTHR45931:SF3">
    <property type="entry name" value="RING ZINC FINGER-CONTAINING PROTEIN"/>
    <property type="match status" value="1"/>
</dbReference>
<name>T0PZU4_SAPDV</name>
<dbReference type="PANTHER" id="PTHR45931">
    <property type="entry name" value="SI:CH211-59O9.10"/>
    <property type="match status" value="1"/>
</dbReference>
<keyword evidence="3" id="KW-0862">Zinc</keyword>
<keyword evidence="8" id="KW-1185">Reference proteome</keyword>
<protein>
    <recommendedName>
        <fullName evidence="9">RING-type domain-containing protein</fullName>
    </recommendedName>
</protein>
<dbReference type="RefSeq" id="XP_008615538.1">
    <property type="nucleotide sequence ID" value="XM_008617316.1"/>
</dbReference>
<dbReference type="SMART" id="SM00064">
    <property type="entry name" value="FYVE"/>
    <property type="match status" value="1"/>
</dbReference>
<evidence type="ECO:0000313" key="8">
    <source>
        <dbReference type="Proteomes" id="UP000030762"/>
    </source>
</evidence>
<feature type="domain" description="FYVE-type" evidence="6">
    <location>
        <begin position="22"/>
        <end position="80"/>
    </location>
</feature>